<evidence type="ECO:0000313" key="3">
    <source>
        <dbReference type="Proteomes" id="UP000235584"/>
    </source>
</evidence>
<dbReference type="Proteomes" id="UP000235584">
    <property type="component" value="Chromosome"/>
</dbReference>
<dbReference type="KEGG" id="bsto:C0V70_04285"/>
<reference evidence="2 3" key="1">
    <citation type="submission" date="2018-01" db="EMBL/GenBank/DDBJ databases">
        <title>Complete genome sequence of Bacteriovorax stolpii DSM12778.</title>
        <authorList>
            <person name="Tang B."/>
            <person name="Chang J."/>
        </authorList>
    </citation>
    <scope>NUCLEOTIDE SEQUENCE [LARGE SCALE GENOMIC DNA]</scope>
    <source>
        <strain evidence="2 3">DSM 12778</strain>
    </source>
</reference>
<accession>A0A2K9NP96</accession>
<dbReference type="GO" id="GO:0005524">
    <property type="term" value="F:ATP binding"/>
    <property type="evidence" value="ECO:0007669"/>
    <property type="project" value="UniProtKB-KW"/>
</dbReference>
<dbReference type="Pfam" id="PF04313">
    <property type="entry name" value="HSDR_N"/>
    <property type="match status" value="1"/>
</dbReference>
<dbReference type="EMBL" id="CP025704">
    <property type="protein sequence ID" value="AUN97341.1"/>
    <property type="molecule type" value="Genomic_DNA"/>
</dbReference>
<evidence type="ECO:0000313" key="2">
    <source>
        <dbReference type="EMBL" id="AUN97341.1"/>
    </source>
</evidence>
<proteinExistence type="predicted"/>
<dbReference type="InterPro" id="IPR007409">
    <property type="entry name" value="Restrct_endonuc_type1_HsdR_N"/>
</dbReference>
<dbReference type="GO" id="GO:0009035">
    <property type="term" value="F:type I site-specific deoxyribonuclease activity"/>
    <property type="evidence" value="ECO:0007669"/>
    <property type="project" value="UniProtKB-EC"/>
</dbReference>
<protein>
    <recommendedName>
        <fullName evidence="1">Restriction endonuclease type I HsdR N-terminal domain-containing protein</fullName>
    </recommendedName>
</protein>
<feature type="domain" description="Restriction endonuclease type I HsdR N-terminal" evidence="1">
    <location>
        <begin position="56"/>
        <end position="136"/>
    </location>
</feature>
<gene>
    <name evidence="2" type="ORF">C0V70_04285</name>
</gene>
<keyword evidence="3" id="KW-1185">Reference proteome</keyword>
<dbReference type="RefSeq" id="WP_102242636.1">
    <property type="nucleotide sequence ID" value="NZ_CP025704.1"/>
</dbReference>
<name>A0A2K9NP96_BACTC</name>
<organism evidence="2 3">
    <name type="scientific">Bacteriovorax stolpii</name>
    <name type="common">Bdellovibrio stolpii</name>
    <dbReference type="NCBI Taxonomy" id="960"/>
    <lineage>
        <taxon>Bacteria</taxon>
        <taxon>Pseudomonadati</taxon>
        <taxon>Bdellovibrionota</taxon>
        <taxon>Bacteriovoracia</taxon>
        <taxon>Bacteriovoracales</taxon>
        <taxon>Bacteriovoracaceae</taxon>
        <taxon>Bacteriovorax</taxon>
    </lineage>
</organism>
<dbReference type="GO" id="GO:0009307">
    <property type="term" value="P:DNA restriction-modification system"/>
    <property type="evidence" value="ECO:0007669"/>
    <property type="project" value="UniProtKB-KW"/>
</dbReference>
<dbReference type="GO" id="GO:0003677">
    <property type="term" value="F:DNA binding"/>
    <property type="evidence" value="ECO:0007669"/>
    <property type="project" value="UniProtKB-KW"/>
</dbReference>
<sequence length="304" mass="34983">MAKENKQDRLVRLMKDNVAEHIMELKALEANPNCKELDIERWVQMVLRSCLGYSATNGYSILAQEQKGKHRPDLVVYKQDKPLFVLEIKKLGFDLNKSDFRCGKVQLQEYLFSLGKIPYGFLCNGYEWKLYDFNNPNGIIEILSFDLRNDEDKLDTSKKFVEDICYDFVDIHEASYTNKEWAEFAKEATAFSPESLSRAILSSNVIKLISKEIRGEHEYKVCSDVLFQKVYDLLANGLDDSLKDFNDVKKAEFQKFIKSQMKASRKGKKKSSSQSNEDCALSNISQSSNENISIQTQLKEDEVA</sequence>
<evidence type="ECO:0000259" key="1">
    <source>
        <dbReference type="Pfam" id="PF04313"/>
    </source>
</evidence>
<dbReference type="AlphaFoldDB" id="A0A2K9NP96"/>